<evidence type="ECO:0000256" key="1">
    <source>
        <dbReference type="ARBA" id="ARBA00008383"/>
    </source>
</evidence>
<keyword evidence="2" id="KW-0808">Transferase</keyword>
<comment type="similarity">
    <text evidence="1">Belongs to the CoA-transferase III family.</text>
</comment>
<dbReference type="PANTHER" id="PTHR48207:SF3">
    <property type="entry name" value="SUCCINATE--HYDROXYMETHYLGLUTARATE COA-TRANSFERASE"/>
    <property type="match status" value="1"/>
</dbReference>
<comment type="caution">
    <text evidence="4">The sequence shown here is derived from an EMBL/GenBank/DDBJ whole genome shotgun (WGS) entry which is preliminary data.</text>
</comment>
<protein>
    <recommendedName>
        <fullName evidence="6">CoA transferase</fullName>
    </recommendedName>
</protein>
<feature type="non-terminal residue" evidence="4">
    <location>
        <position position="1"/>
    </location>
</feature>
<dbReference type="PANTHER" id="PTHR48207">
    <property type="entry name" value="SUCCINATE--HYDROXYMETHYLGLUTARATE COA-TRANSFERASE"/>
    <property type="match status" value="1"/>
</dbReference>
<dbReference type="InterPro" id="IPR050483">
    <property type="entry name" value="CoA-transferase_III_domain"/>
</dbReference>
<evidence type="ECO:0000256" key="3">
    <source>
        <dbReference type="SAM" id="MobiDB-lite"/>
    </source>
</evidence>
<dbReference type="GO" id="GO:0008410">
    <property type="term" value="F:CoA-transferase activity"/>
    <property type="evidence" value="ECO:0007669"/>
    <property type="project" value="TreeGrafter"/>
</dbReference>
<reference evidence="4" key="2">
    <citation type="journal article" date="2023" name="IMA Fungus">
        <title>Comparative genomic study of the Penicillium genus elucidates a diverse pangenome and 15 lateral gene transfer events.</title>
        <authorList>
            <person name="Petersen C."/>
            <person name="Sorensen T."/>
            <person name="Nielsen M.R."/>
            <person name="Sondergaard T.E."/>
            <person name="Sorensen J.L."/>
            <person name="Fitzpatrick D.A."/>
            <person name="Frisvad J.C."/>
            <person name="Nielsen K.L."/>
        </authorList>
    </citation>
    <scope>NUCLEOTIDE SEQUENCE</scope>
    <source>
        <strain evidence="4">IBT 20477</strain>
    </source>
</reference>
<reference evidence="4" key="1">
    <citation type="submission" date="2022-11" db="EMBL/GenBank/DDBJ databases">
        <authorList>
            <person name="Petersen C."/>
        </authorList>
    </citation>
    <scope>NUCLEOTIDE SEQUENCE</scope>
    <source>
        <strain evidence="4">IBT 20477</strain>
    </source>
</reference>
<dbReference type="AlphaFoldDB" id="A0A9W9MGI5"/>
<dbReference type="InterPro" id="IPR044855">
    <property type="entry name" value="CoA-Trfase_III_dom3_sf"/>
</dbReference>
<accession>A0A9W9MGI5</accession>
<evidence type="ECO:0000313" key="4">
    <source>
        <dbReference type="EMBL" id="KAJ5200888.1"/>
    </source>
</evidence>
<dbReference type="OrthoDB" id="5863171at2759"/>
<gene>
    <name evidence="4" type="ORF">N7449_005691</name>
</gene>
<dbReference type="Pfam" id="PF02515">
    <property type="entry name" value="CoA_transf_3"/>
    <property type="match status" value="2"/>
</dbReference>
<dbReference type="SUPFAM" id="SSF89796">
    <property type="entry name" value="CoA-transferase family III (CaiB/BaiF)"/>
    <property type="match status" value="1"/>
</dbReference>
<evidence type="ECO:0008006" key="6">
    <source>
        <dbReference type="Google" id="ProtNLM"/>
    </source>
</evidence>
<dbReference type="Gene3D" id="3.30.1540.10">
    <property type="entry name" value="formyl-coa transferase, domain 3"/>
    <property type="match status" value="1"/>
</dbReference>
<name>A0A9W9MGI5_9EURO</name>
<feature type="region of interest" description="Disordered" evidence="3">
    <location>
        <begin position="277"/>
        <end position="320"/>
    </location>
</feature>
<feature type="compositionally biased region" description="Polar residues" evidence="3">
    <location>
        <begin position="277"/>
        <end position="286"/>
    </location>
</feature>
<dbReference type="EMBL" id="JAPQKQ010000004">
    <property type="protein sequence ID" value="KAJ5200888.1"/>
    <property type="molecule type" value="Genomic_DNA"/>
</dbReference>
<dbReference type="Gene3D" id="3.40.50.10540">
    <property type="entry name" value="Crotonobetainyl-coa:carnitine coa-transferase, domain 1"/>
    <property type="match status" value="2"/>
</dbReference>
<sequence>HASAHANGPLSGIPIPDLKRVLAGPFCTQILADYGAKVLKVEDPKGGDDTRLWRTAAEKDIWKPTGKDMSVYFCAINRNKMSITLDLKQEKGREILFDLSKIPTWCQVENFVPGKMVKMGIGCEKLREINPLIIHAGVSGYGASGPYSHRAGYDTIVAVEAGMLHITGEHDGPPTRLGLGLTDMSTGLYMHGHLVLGATNNRHSRVQNRAELKEILEPIMSAKATEVWLAVLEGSGLPYTPVNTIEEVFSHPQTAARDMCQGRSEYWAYSPSGPNSAYTDTGNHSGTPVKFSETKPQLRRSPPSLGEHTNSTFKGMGFSPKEIGAMREQGIL</sequence>
<dbReference type="InterPro" id="IPR003673">
    <property type="entry name" value="CoA-Trfase_fam_III"/>
</dbReference>
<evidence type="ECO:0000256" key="2">
    <source>
        <dbReference type="ARBA" id="ARBA00022679"/>
    </source>
</evidence>
<keyword evidence="5" id="KW-1185">Reference proteome</keyword>
<dbReference type="InterPro" id="IPR023606">
    <property type="entry name" value="CoA-Trfase_III_dom_1_sf"/>
</dbReference>
<proteinExistence type="inferred from homology"/>
<dbReference type="Proteomes" id="UP001150942">
    <property type="component" value="Unassembled WGS sequence"/>
</dbReference>
<organism evidence="4 5">
    <name type="scientific">Penicillium cf. viridicatum</name>
    <dbReference type="NCBI Taxonomy" id="2972119"/>
    <lineage>
        <taxon>Eukaryota</taxon>
        <taxon>Fungi</taxon>
        <taxon>Dikarya</taxon>
        <taxon>Ascomycota</taxon>
        <taxon>Pezizomycotina</taxon>
        <taxon>Eurotiomycetes</taxon>
        <taxon>Eurotiomycetidae</taxon>
        <taxon>Eurotiales</taxon>
        <taxon>Aspergillaceae</taxon>
        <taxon>Penicillium</taxon>
    </lineage>
</organism>
<evidence type="ECO:0000313" key="5">
    <source>
        <dbReference type="Proteomes" id="UP001150942"/>
    </source>
</evidence>